<comment type="caution">
    <text evidence="2">The sequence shown here is derived from an EMBL/GenBank/DDBJ whole genome shotgun (WGS) entry which is preliminary data.</text>
</comment>
<accession>A0A5R9FCT0</accession>
<name>A0A5R9FCT0_9ACTN</name>
<gene>
    <name evidence="2" type="ORF">FE633_39055</name>
</gene>
<evidence type="ECO:0000313" key="2">
    <source>
        <dbReference type="EMBL" id="TLS40941.1"/>
    </source>
</evidence>
<keyword evidence="3" id="KW-1185">Reference proteome</keyword>
<dbReference type="Proteomes" id="UP000305906">
    <property type="component" value="Unassembled WGS sequence"/>
</dbReference>
<dbReference type="RefSeq" id="WP_138049925.1">
    <property type="nucleotide sequence ID" value="NZ_VBZC01000066.1"/>
</dbReference>
<proteinExistence type="predicted"/>
<organism evidence="2 3">
    <name type="scientific">Streptomyces montanus</name>
    <dbReference type="NCBI Taxonomy" id="2580423"/>
    <lineage>
        <taxon>Bacteria</taxon>
        <taxon>Bacillati</taxon>
        <taxon>Actinomycetota</taxon>
        <taxon>Actinomycetes</taxon>
        <taxon>Kitasatosporales</taxon>
        <taxon>Streptomycetaceae</taxon>
        <taxon>Streptomyces</taxon>
    </lineage>
</organism>
<protein>
    <submittedName>
        <fullName evidence="2">Tat pathway signal sequence domain protein</fullName>
    </submittedName>
</protein>
<dbReference type="AlphaFoldDB" id="A0A5R9FCT0"/>
<sequence length="218" mass="23092">MSGVGPVEPGEGTRAWDTLEPGDPFPPEPPRGRLAQLYARHRRAVLASASAATLLAGGGYLYTSRPQAPPPAPPPYPSNVVDVAYLGRQPTPQDTGGARLPPGHNGAAPKSFSLAVELTTHSGPPVTVTRITQPYASLSLSSDPRLPFRTRTGFPHKIVITLHVTDCSHVPANAGLPFLDVTLRNTRAIQVHSFILGDRYAHDLSKGIQVACSNDSTS</sequence>
<evidence type="ECO:0000313" key="3">
    <source>
        <dbReference type="Proteomes" id="UP000305906"/>
    </source>
</evidence>
<feature type="region of interest" description="Disordered" evidence="1">
    <location>
        <begin position="1"/>
        <end position="32"/>
    </location>
</feature>
<reference evidence="2 3" key="1">
    <citation type="submission" date="2019-05" db="EMBL/GenBank/DDBJ databases">
        <title>Streptomyces sp. NEAU-C151, a novel actinomycete isolated from soil.</title>
        <authorList>
            <person name="Han L."/>
            <person name="Jiang H."/>
        </authorList>
    </citation>
    <scope>NUCLEOTIDE SEQUENCE [LARGE SCALE GENOMIC DNA]</scope>
    <source>
        <strain evidence="2 3">NEAU-C151</strain>
    </source>
</reference>
<dbReference type="EMBL" id="VBZC01000066">
    <property type="protein sequence ID" value="TLS40941.1"/>
    <property type="molecule type" value="Genomic_DNA"/>
</dbReference>
<evidence type="ECO:0000256" key="1">
    <source>
        <dbReference type="SAM" id="MobiDB-lite"/>
    </source>
</evidence>